<sequence>MQAKRSAFGSAWVAFLLGFAALGLTALSFVAERAGVPVGILRFLMTVLVLGTVLIFGLFSLIVEDGRWQRAGRRVRGVSAVPGLALLAIGLAWALADRHAAASGVILLGGLSAFLLQLFVLGPRMRRLGATSPGRLIQQRFSDWESLPLRLIFGLVASAVLSGLLFRVLGILAEHFSAELGFGRSTGIVAAALLVFLPAWAGGTVALLRLARVVLAFGVAAVITALAVDRFLVGSAAAGLSLFPLQWDRSLIEPLLIGFCAALLTPALLPIVGSLSTPRSSYRTAGWLILLAVVVAAIIYMVGVPGMTDGDVEAATLTRSDLPPILVDIAGLAALVIAGGLLLLSLSICLIDDLILCLVAEEPLVQGRHLAWLRFAMIGATIALTAFMLIDPQQGRSWIALRDAALPLFVAIAIAGLIPALLWSRVSGIGTLTGVIVALLAQIALFLSGATILPFGSPEGGAYGVVAGLAGMIVTIAVSLLVSPRQDARHAAALMMETESTTALADEPRLLTNVTQPA</sequence>
<gene>
    <name evidence="7" type="ORF">D8780_02160</name>
</gene>
<evidence type="ECO:0000313" key="7">
    <source>
        <dbReference type="EMBL" id="RLQ87190.1"/>
    </source>
</evidence>
<evidence type="ECO:0000256" key="3">
    <source>
        <dbReference type="ARBA" id="ARBA00022692"/>
    </source>
</evidence>
<feature type="transmembrane region" description="Helical" evidence="6">
    <location>
        <begin position="101"/>
        <end position="121"/>
    </location>
</feature>
<keyword evidence="8" id="KW-1185">Reference proteome</keyword>
<feature type="transmembrane region" description="Helical" evidence="6">
    <location>
        <begin position="75"/>
        <end position="95"/>
    </location>
</feature>
<protein>
    <recommendedName>
        <fullName evidence="9">Sodium:solute symporter</fullName>
    </recommendedName>
</protein>
<feature type="transmembrane region" description="Helical" evidence="6">
    <location>
        <begin position="405"/>
        <end position="423"/>
    </location>
</feature>
<feature type="transmembrane region" description="Helical" evidence="6">
    <location>
        <begin position="215"/>
        <end position="243"/>
    </location>
</feature>
<feature type="transmembrane region" description="Helical" evidence="6">
    <location>
        <begin position="147"/>
        <end position="168"/>
    </location>
</feature>
<feature type="transmembrane region" description="Helical" evidence="6">
    <location>
        <begin position="371"/>
        <end position="390"/>
    </location>
</feature>
<feature type="transmembrane region" description="Helical" evidence="6">
    <location>
        <begin position="43"/>
        <end position="63"/>
    </location>
</feature>
<name>A0A3L7J9K7_9HYPH</name>
<feature type="transmembrane region" description="Helical" evidence="6">
    <location>
        <begin position="435"/>
        <end position="455"/>
    </location>
</feature>
<comment type="caution">
    <text evidence="7">The sequence shown here is derived from an EMBL/GenBank/DDBJ whole genome shotgun (WGS) entry which is preliminary data.</text>
</comment>
<feature type="transmembrane region" description="Helical" evidence="6">
    <location>
        <begin position="325"/>
        <end position="351"/>
    </location>
</feature>
<feature type="transmembrane region" description="Helical" evidence="6">
    <location>
        <begin position="188"/>
        <end position="208"/>
    </location>
</feature>
<feature type="transmembrane region" description="Helical" evidence="6">
    <location>
        <begin position="461"/>
        <end position="482"/>
    </location>
</feature>
<dbReference type="InterPro" id="IPR038377">
    <property type="entry name" value="Na/Glc_symporter_sf"/>
</dbReference>
<accession>A0A3L7J9K7</accession>
<evidence type="ECO:0000256" key="4">
    <source>
        <dbReference type="ARBA" id="ARBA00022989"/>
    </source>
</evidence>
<dbReference type="InterPro" id="IPR001734">
    <property type="entry name" value="Na/solute_symporter"/>
</dbReference>
<dbReference type="EMBL" id="RCWN01000001">
    <property type="protein sequence ID" value="RLQ87190.1"/>
    <property type="molecule type" value="Genomic_DNA"/>
</dbReference>
<evidence type="ECO:0008006" key="9">
    <source>
        <dbReference type="Google" id="ProtNLM"/>
    </source>
</evidence>
<evidence type="ECO:0000256" key="2">
    <source>
        <dbReference type="ARBA" id="ARBA00006434"/>
    </source>
</evidence>
<proteinExistence type="inferred from homology"/>
<keyword evidence="5 6" id="KW-0472">Membrane</keyword>
<evidence type="ECO:0000256" key="6">
    <source>
        <dbReference type="SAM" id="Phobius"/>
    </source>
</evidence>
<evidence type="ECO:0000256" key="5">
    <source>
        <dbReference type="ARBA" id="ARBA00023136"/>
    </source>
</evidence>
<comment type="subcellular location">
    <subcellularLocation>
        <location evidence="1">Membrane</location>
        <topology evidence="1">Multi-pass membrane protein</topology>
    </subcellularLocation>
</comment>
<keyword evidence="4 6" id="KW-1133">Transmembrane helix</keyword>
<dbReference type="RefSeq" id="WP_121644158.1">
    <property type="nucleotide sequence ID" value="NZ_RCWN01000001.1"/>
</dbReference>
<feature type="transmembrane region" description="Helical" evidence="6">
    <location>
        <begin position="255"/>
        <end position="275"/>
    </location>
</feature>
<keyword evidence="3 6" id="KW-0812">Transmembrane</keyword>
<organism evidence="7 8">
    <name type="scientific">Notoacmeibacter ruber</name>
    <dbReference type="NCBI Taxonomy" id="2670375"/>
    <lineage>
        <taxon>Bacteria</taxon>
        <taxon>Pseudomonadati</taxon>
        <taxon>Pseudomonadota</taxon>
        <taxon>Alphaproteobacteria</taxon>
        <taxon>Hyphomicrobiales</taxon>
        <taxon>Notoacmeibacteraceae</taxon>
        <taxon>Notoacmeibacter</taxon>
    </lineage>
</organism>
<comment type="similarity">
    <text evidence="2">Belongs to the sodium:solute symporter (SSF) (TC 2.A.21) family.</text>
</comment>
<dbReference type="AlphaFoldDB" id="A0A3L7J9K7"/>
<dbReference type="Proteomes" id="UP000281094">
    <property type="component" value="Unassembled WGS sequence"/>
</dbReference>
<evidence type="ECO:0000313" key="8">
    <source>
        <dbReference type="Proteomes" id="UP000281094"/>
    </source>
</evidence>
<dbReference type="GO" id="GO:0016020">
    <property type="term" value="C:membrane"/>
    <property type="evidence" value="ECO:0007669"/>
    <property type="project" value="UniProtKB-SubCell"/>
</dbReference>
<dbReference type="Gene3D" id="1.20.1730.10">
    <property type="entry name" value="Sodium/glucose cotransporter"/>
    <property type="match status" value="1"/>
</dbReference>
<dbReference type="GO" id="GO:0022857">
    <property type="term" value="F:transmembrane transporter activity"/>
    <property type="evidence" value="ECO:0007669"/>
    <property type="project" value="InterPro"/>
</dbReference>
<feature type="transmembrane region" description="Helical" evidence="6">
    <location>
        <begin position="287"/>
        <end position="305"/>
    </location>
</feature>
<dbReference type="PROSITE" id="PS50283">
    <property type="entry name" value="NA_SOLUT_SYMP_3"/>
    <property type="match status" value="1"/>
</dbReference>
<evidence type="ECO:0000256" key="1">
    <source>
        <dbReference type="ARBA" id="ARBA00004141"/>
    </source>
</evidence>
<reference evidence="7 8" key="1">
    <citation type="submission" date="2018-10" db="EMBL/GenBank/DDBJ databases">
        <title>Notoacmeibacter sp. M2BS9Y-3-1, whole genome shotgun sequence.</title>
        <authorList>
            <person name="Tuo L."/>
        </authorList>
    </citation>
    <scope>NUCLEOTIDE SEQUENCE [LARGE SCALE GENOMIC DNA]</scope>
    <source>
        <strain evidence="7 8">M2BS9Y-3-1</strain>
    </source>
</reference>